<feature type="transmembrane region" description="Helical" evidence="10">
    <location>
        <begin position="427"/>
        <end position="445"/>
    </location>
</feature>
<evidence type="ECO:0000256" key="9">
    <source>
        <dbReference type="ARBA" id="ARBA00023224"/>
    </source>
</evidence>
<evidence type="ECO:0000256" key="10">
    <source>
        <dbReference type="SAM" id="Phobius"/>
    </source>
</evidence>
<keyword evidence="8" id="KW-0675">Receptor</keyword>
<evidence type="ECO:0008006" key="13">
    <source>
        <dbReference type="Google" id="ProtNLM"/>
    </source>
</evidence>
<gene>
    <name evidence="11" type="ORF">GEV33_011007</name>
</gene>
<keyword evidence="2" id="KW-1003">Cell membrane</keyword>
<keyword evidence="5" id="KW-0552">Olfaction</keyword>
<sequence>MTPSTITSLDPDDVFTDSIKMLWYGRFHPELNPRWTAVLVPINFFFCSILLVLGIKCVLVSYNSDIFLTAECLQTCILMMHAMVKFVYIHLTKKAWLALLQQKSKFWNIKDFDEEIFRDCSKVFTLTRQILRYYFIQTMIGSVLFDVQPFMTGELPTGCYVPHGWFAFLTVILWYLACVVIIAFMGMDGLFCSFAISLMVQFRLLGHKFRNLATNQSIEELSKELRELVDYHNFLISCSQKLNDTFQIVFLIQFVISIASGSVSVFILMQPDMDDILSDPLRVLWLCRYHPALSPWWTTVMTPINALLCCLIVVLAIKGILVSYNDDLFFTAECLQTCIVMVHIIVKPIIMHVHKHTTRELLEQVSKFWKISTIDKELFTECHLILKVGKLIVRYYFYMAFIGALLFMVQPFTTHQVPAVCYTPDGWFIYLTAIIWYLTCILIFLTMGADGFFCTLATALTVQFKLLGHRFKVLKMRPGPKNEQQMWDEIKELVDYHNFLISFCGKLNKMYSGVFLIQFLVSIASASVAVFILIQPSPWANQMKCLFYFMADVMETAFYCFPAEMVVNAASQVGNAVCESRWYESSLIELRKCLCLVLARTQKGILFSGNGLVWINLRTFLLVYKTGFSFYTYLNSVKKINP</sequence>
<evidence type="ECO:0000256" key="4">
    <source>
        <dbReference type="ARBA" id="ARBA00022692"/>
    </source>
</evidence>
<dbReference type="Pfam" id="PF02949">
    <property type="entry name" value="7tm_6"/>
    <property type="match status" value="2"/>
</dbReference>
<reference evidence="11" key="1">
    <citation type="journal article" date="2020" name="J Insects Food Feed">
        <title>The yellow mealworm (Tenebrio molitor) genome: a resource for the emerging insects as food and feed industry.</title>
        <authorList>
            <person name="Eriksson T."/>
            <person name="Andere A."/>
            <person name="Kelstrup H."/>
            <person name="Emery V."/>
            <person name="Picard C."/>
        </authorList>
    </citation>
    <scope>NUCLEOTIDE SEQUENCE</scope>
    <source>
        <strain evidence="11">Stoneville</strain>
        <tissue evidence="11">Whole head</tissue>
    </source>
</reference>
<dbReference type="PANTHER" id="PTHR21137">
    <property type="entry name" value="ODORANT RECEPTOR"/>
    <property type="match status" value="1"/>
</dbReference>
<feature type="transmembrane region" description="Helical" evidence="10">
    <location>
        <begin position="35"/>
        <end position="55"/>
    </location>
</feature>
<proteinExistence type="predicted"/>
<dbReference type="AlphaFoldDB" id="A0A8J6HC58"/>
<feature type="transmembrane region" description="Helical" evidence="10">
    <location>
        <begin position="296"/>
        <end position="317"/>
    </location>
</feature>
<keyword evidence="3" id="KW-0716">Sensory transduction</keyword>
<dbReference type="PANTHER" id="PTHR21137:SF35">
    <property type="entry name" value="ODORANT RECEPTOR 19A-RELATED"/>
    <property type="match status" value="1"/>
</dbReference>
<keyword evidence="7 10" id="KW-0472">Membrane</keyword>
<comment type="caution">
    <text evidence="11">The sequence shown here is derived from an EMBL/GenBank/DDBJ whole genome shotgun (WGS) entry which is preliminary data.</text>
</comment>
<reference evidence="11" key="2">
    <citation type="submission" date="2021-08" db="EMBL/GenBank/DDBJ databases">
        <authorList>
            <person name="Eriksson T."/>
        </authorList>
    </citation>
    <scope>NUCLEOTIDE SEQUENCE</scope>
    <source>
        <strain evidence="11">Stoneville</strain>
        <tissue evidence="11">Whole head</tissue>
    </source>
</reference>
<protein>
    <recommendedName>
        <fullName evidence="13">Odorant receptor</fullName>
    </recommendedName>
</protein>
<dbReference type="EMBL" id="JABDTM020026551">
    <property type="protein sequence ID" value="KAH0811783.1"/>
    <property type="molecule type" value="Genomic_DNA"/>
</dbReference>
<dbReference type="GO" id="GO:0004984">
    <property type="term" value="F:olfactory receptor activity"/>
    <property type="evidence" value="ECO:0007669"/>
    <property type="project" value="InterPro"/>
</dbReference>
<keyword evidence="6 10" id="KW-1133">Transmembrane helix</keyword>
<comment type="subcellular location">
    <subcellularLocation>
        <location evidence="1">Cell membrane</location>
        <topology evidence="1">Multi-pass membrane protein</topology>
    </subcellularLocation>
</comment>
<organism evidence="11 12">
    <name type="scientific">Tenebrio molitor</name>
    <name type="common">Yellow mealworm beetle</name>
    <dbReference type="NCBI Taxonomy" id="7067"/>
    <lineage>
        <taxon>Eukaryota</taxon>
        <taxon>Metazoa</taxon>
        <taxon>Ecdysozoa</taxon>
        <taxon>Arthropoda</taxon>
        <taxon>Hexapoda</taxon>
        <taxon>Insecta</taxon>
        <taxon>Pterygota</taxon>
        <taxon>Neoptera</taxon>
        <taxon>Endopterygota</taxon>
        <taxon>Coleoptera</taxon>
        <taxon>Polyphaga</taxon>
        <taxon>Cucujiformia</taxon>
        <taxon>Tenebrionidae</taxon>
        <taxon>Tenebrio</taxon>
    </lineage>
</organism>
<evidence type="ECO:0000256" key="5">
    <source>
        <dbReference type="ARBA" id="ARBA00022725"/>
    </source>
</evidence>
<feature type="transmembrane region" description="Helical" evidence="10">
    <location>
        <begin position="131"/>
        <end position="151"/>
    </location>
</feature>
<feature type="transmembrane region" description="Helical" evidence="10">
    <location>
        <begin position="395"/>
        <end position="412"/>
    </location>
</feature>
<dbReference type="GO" id="GO:0005549">
    <property type="term" value="F:odorant binding"/>
    <property type="evidence" value="ECO:0007669"/>
    <property type="project" value="InterPro"/>
</dbReference>
<evidence type="ECO:0000313" key="12">
    <source>
        <dbReference type="Proteomes" id="UP000719412"/>
    </source>
</evidence>
<evidence type="ECO:0000256" key="2">
    <source>
        <dbReference type="ARBA" id="ARBA00022475"/>
    </source>
</evidence>
<dbReference type="GO" id="GO:0007165">
    <property type="term" value="P:signal transduction"/>
    <property type="evidence" value="ECO:0007669"/>
    <property type="project" value="UniProtKB-KW"/>
</dbReference>
<feature type="transmembrane region" description="Helical" evidence="10">
    <location>
        <begin position="171"/>
        <end position="200"/>
    </location>
</feature>
<evidence type="ECO:0000256" key="3">
    <source>
        <dbReference type="ARBA" id="ARBA00022606"/>
    </source>
</evidence>
<accession>A0A8J6HC58</accession>
<name>A0A8J6HC58_TENMO</name>
<keyword evidence="4 10" id="KW-0812">Transmembrane</keyword>
<evidence type="ECO:0000313" key="11">
    <source>
        <dbReference type="EMBL" id="KAH0811783.1"/>
    </source>
</evidence>
<evidence type="ECO:0000256" key="8">
    <source>
        <dbReference type="ARBA" id="ARBA00023170"/>
    </source>
</evidence>
<evidence type="ECO:0000256" key="1">
    <source>
        <dbReference type="ARBA" id="ARBA00004651"/>
    </source>
</evidence>
<feature type="transmembrane region" description="Helical" evidence="10">
    <location>
        <begin position="515"/>
        <end position="534"/>
    </location>
</feature>
<keyword evidence="9" id="KW-0807">Transducer</keyword>
<dbReference type="GO" id="GO:0005886">
    <property type="term" value="C:plasma membrane"/>
    <property type="evidence" value="ECO:0007669"/>
    <property type="project" value="UniProtKB-SubCell"/>
</dbReference>
<evidence type="ECO:0000256" key="7">
    <source>
        <dbReference type="ARBA" id="ARBA00023136"/>
    </source>
</evidence>
<dbReference type="Proteomes" id="UP000719412">
    <property type="component" value="Unassembled WGS sequence"/>
</dbReference>
<dbReference type="InterPro" id="IPR004117">
    <property type="entry name" value="7tm6_olfct_rcpt"/>
</dbReference>
<evidence type="ECO:0000256" key="6">
    <source>
        <dbReference type="ARBA" id="ARBA00022989"/>
    </source>
</evidence>
<feature type="transmembrane region" description="Helical" evidence="10">
    <location>
        <begin position="248"/>
        <end position="269"/>
    </location>
</feature>
<keyword evidence="12" id="KW-1185">Reference proteome</keyword>